<dbReference type="SMART" id="SM00342">
    <property type="entry name" value="HTH_ARAC"/>
    <property type="match status" value="1"/>
</dbReference>
<evidence type="ECO:0000256" key="3">
    <source>
        <dbReference type="ARBA" id="ARBA00023163"/>
    </source>
</evidence>
<dbReference type="AlphaFoldDB" id="A0A4R6UT25"/>
<keyword evidence="2 6" id="KW-0238">DNA-binding</keyword>
<keyword evidence="7" id="KW-1185">Reference proteome</keyword>
<name>A0A4R6UT25_9ACTN</name>
<gene>
    <name evidence="6" type="ORF">EV190_11821</name>
</gene>
<reference evidence="6 7" key="1">
    <citation type="submission" date="2019-03" db="EMBL/GenBank/DDBJ databases">
        <title>Genomic Encyclopedia of Type Strains, Phase IV (KMG-IV): sequencing the most valuable type-strain genomes for metagenomic binning, comparative biology and taxonomic classification.</title>
        <authorList>
            <person name="Goeker M."/>
        </authorList>
    </citation>
    <scope>NUCLEOTIDE SEQUENCE [LARGE SCALE GENOMIC DNA]</scope>
    <source>
        <strain evidence="6 7">DSM 46770</strain>
    </source>
</reference>
<dbReference type="PROSITE" id="PS01124">
    <property type="entry name" value="HTH_ARAC_FAMILY_2"/>
    <property type="match status" value="1"/>
</dbReference>
<sequence length="289" mass="31480">MDLLRARYVRHSFGWHTHDSYVAAVIESGVEEYGYRGGTHRAGPGTLALVDHGEPHTGHAGVPEGWSYRVLYPSRELMVEVAAEVGITGTPSYAESVVDDPGAAARVRAAHLAAERGDSLIASTLTRAALGLLLRRHGRDRPRAAAPRPASARAVALAAETLRARLTDPPRLEELAAAAEVSPFALLRAFRDVHGLPPHSWLTQRRVERARALLAQGVAPGEVAARVGFADQAHLTRHFKRKVGVPPGAFQRGVLQERGDREAWQGPYRCEPPQYRSRRDDPPRLGSPV</sequence>
<comment type="caution">
    <text evidence="6">The sequence shown here is derived from an EMBL/GenBank/DDBJ whole genome shotgun (WGS) entry which is preliminary data.</text>
</comment>
<dbReference type="InterPro" id="IPR037923">
    <property type="entry name" value="HTH-like"/>
</dbReference>
<evidence type="ECO:0000313" key="6">
    <source>
        <dbReference type="EMBL" id="TDQ48485.1"/>
    </source>
</evidence>
<dbReference type="PANTHER" id="PTHR46796:SF2">
    <property type="entry name" value="TRANSCRIPTIONAL REGULATORY PROTEIN"/>
    <property type="match status" value="1"/>
</dbReference>
<evidence type="ECO:0000256" key="2">
    <source>
        <dbReference type="ARBA" id="ARBA00023125"/>
    </source>
</evidence>
<dbReference type="SUPFAM" id="SSF46689">
    <property type="entry name" value="Homeodomain-like"/>
    <property type="match status" value="2"/>
</dbReference>
<dbReference type="InterPro" id="IPR050204">
    <property type="entry name" value="AraC_XylS_family_regulators"/>
</dbReference>
<dbReference type="EMBL" id="SNYN01000018">
    <property type="protein sequence ID" value="TDQ48485.1"/>
    <property type="molecule type" value="Genomic_DNA"/>
</dbReference>
<dbReference type="SUPFAM" id="SSF51215">
    <property type="entry name" value="Regulatory protein AraC"/>
    <property type="match status" value="1"/>
</dbReference>
<accession>A0A4R6UT25</accession>
<evidence type="ECO:0000259" key="5">
    <source>
        <dbReference type="PROSITE" id="PS01124"/>
    </source>
</evidence>
<evidence type="ECO:0000256" key="1">
    <source>
        <dbReference type="ARBA" id="ARBA00023015"/>
    </source>
</evidence>
<dbReference type="Pfam" id="PF12833">
    <property type="entry name" value="HTH_18"/>
    <property type="match status" value="1"/>
</dbReference>
<protein>
    <submittedName>
        <fullName evidence="6">AraC-like DNA-binding protein</fullName>
    </submittedName>
</protein>
<evidence type="ECO:0000256" key="4">
    <source>
        <dbReference type="SAM" id="MobiDB-lite"/>
    </source>
</evidence>
<dbReference type="PANTHER" id="PTHR46796">
    <property type="entry name" value="HTH-TYPE TRANSCRIPTIONAL ACTIVATOR RHAS-RELATED"/>
    <property type="match status" value="1"/>
</dbReference>
<keyword evidence="3" id="KW-0804">Transcription</keyword>
<proteinExistence type="predicted"/>
<dbReference type="InterPro" id="IPR009057">
    <property type="entry name" value="Homeodomain-like_sf"/>
</dbReference>
<evidence type="ECO:0000313" key="7">
    <source>
        <dbReference type="Proteomes" id="UP000295281"/>
    </source>
</evidence>
<dbReference type="Proteomes" id="UP000295281">
    <property type="component" value="Unassembled WGS sequence"/>
</dbReference>
<dbReference type="GO" id="GO:0043565">
    <property type="term" value="F:sequence-specific DNA binding"/>
    <property type="evidence" value="ECO:0007669"/>
    <property type="project" value="InterPro"/>
</dbReference>
<feature type="region of interest" description="Disordered" evidence="4">
    <location>
        <begin position="259"/>
        <end position="289"/>
    </location>
</feature>
<dbReference type="Pfam" id="PF02311">
    <property type="entry name" value="AraC_binding"/>
    <property type="match status" value="1"/>
</dbReference>
<dbReference type="InterPro" id="IPR003313">
    <property type="entry name" value="AraC-bd"/>
</dbReference>
<dbReference type="InterPro" id="IPR018060">
    <property type="entry name" value="HTH_AraC"/>
</dbReference>
<keyword evidence="1" id="KW-0805">Transcription regulation</keyword>
<feature type="domain" description="HTH araC/xylS-type" evidence="5">
    <location>
        <begin position="156"/>
        <end position="253"/>
    </location>
</feature>
<organism evidence="6 7">
    <name type="scientific">Actinorugispora endophytica</name>
    <dbReference type="NCBI Taxonomy" id="1605990"/>
    <lineage>
        <taxon>Bacteria</taxon>
        <taxon>Bacillati</taxon>
        <taxon>Actinomycetota</taxon>
        <taxon>Actinomycetes</taxon>
        <taxon>Streptosporangiales</taxon>
        <taxon>Nocardiopsidaceae</taxon>
        <taxon>Actinorugispora</taxon>
    </lineage>
</organism>
<dbReference type="Gene3D" id="1.10.10.60">
    <property type="entry name" value="Homeodomain-like"/>
    <property type="match status" value="1"/>
</dbReference>
<dbReference type="GO" id="GO:0003700">
    <property type="term" value="F:DNA-binding transcription factor activity"/>
    <property type="evidence" value="ECO:0007669"/>
    <property type="project" value="InterPro"/>
</dbReference>